<evidence type="ECO:0000313" key="2">
    <source>
        <dbReference type="EMBL" id="KAF3705829.1"/>
    </source>
</evidence>
<protein>
    <submittedName>
        <fullName evidence="2">Uncharacterized protein</fullName>
    </submittedName>
</protein>
<keyword evidence="3" id="KW-1185">Reference proteome</keyword>
<accession>A0A6G1QU39</accession>
<feature type="region of interest" description="Disordered" evidence="1">
    <location>
        <begin position="30"/>
        <end position="50"/>
    </location>
</feature>
<sequence length="50" mass="5529">MSVCPCEFLVDHCINIICEQRAKRVRVEGTKEKPCSSKKANLGSSEFAEG</sequence>
<reference evidence="2 3" key="1">
    <citation type="submission" date="2019-02" db="EMBL/GenBank/DDBJ databases">
        <title>Opniocepnalus argus genome.</title>
        <authorList>
            <person name="Zhou C."/>
            <person name="Xiao S."/>
        </authorList>
    </citation>
    <scope>NUCLEOTIDE SEQUENCE [LARGE SCALE GENOMIC DNA]</scope>
    <source>
        <strain evidence="2">OARG1902GOOAL</strain>
        <tissue evidence="2">Muscle</tissue>
    </source>
</reference>
<reference evidence="3" key="2">
    <citation type="submission" date="2019-02" db="EMBL/GenBank/DDBJ databases">
        <title>Opniocepnalus argus Var Kimnra genome.</title>
        <authorList>
            <person name="Zhou C."/>
            <person name="Xiao S."/>
        </authorList>
    </citation>
    <scope>NUCLEOTIDE SEQUENCE [LARGE SCALE GENOMIC DNA]</scope>
</reference>
<dbReference type="Proteomes" id="UP000503349">
    <property type="component" value="Chromosome 22"/>
</dbReference>
<organism evidence="2 3">
    <name type="scientific">Channa argus</name>
    <name type="common">Northern snakehead</name>
    <name type="synonym">Ophicephalus argus</name>
    <dbReference type="NCBI Taxonomy" id="215402"/>
    <lineage>
        <taxon>Eukaryota</taxon>
        <taxon>Metazoa</taxon>
        <taxon>Chordata</taxon>
        <taxon>Craniata</taxon>
        <taxon>Vertebrata</taxon>
        <taxon>Euteleostomi</taxon>
        <taxon>Actinopterygii</taxon>
        <taxon>Neopterygii</taxon>
        <taxon>Teleostei</taxon>
        <taxon>Neoteleostei</taxon>
        <taxon>Acanthomorphata</taxon>
        <taxon>Anabantaria</taxon>
        <taxon>Anabantiformes</taxon>
        <taxon>Channoidei</taxon>
        <taxon>Channidae</taxon>
        <taxon>Channa</taxon>
    </lineage>
</organism>
<evidence type="ECO:0000256" key="1">
    <source>
        <dbReference type="SAM" id="MobiDB-lite"/>
    </source>
</evidence>
<name>A0A6G1QU39_CHAAH</name>
<dbReference type="AlphaFoldDB" id="A0A6G1QU39"/>
<dbReference type="EMBL" id="CM015733">
    <property type="protein sequence ID" value="KAF3705829.1"/>
    <property type="molecule type" value="Genomic_DNA"/>
</dbReference>
<evidence type="ECO:0000313" key="3">
    <source>
        <dbReference type="Proteomes" id="UP000503349"/>
    </source>
</evidence>
<gene>
    <name evidence="2" type="ORF">EXN66_Car021520</name>
</gene>
<proteinExistence type="predicted"/>